<proteinExistence type="predicted"/>
<dbReference type="GO" id="GO:0005524">
    <property type="term" value="F:ATP binding"/>
    <property type="evidence" value="ECO:0007669"/>
    <property type="project" value="InterPro"/>
</dbReference>
<name>A0AAD5S3N7_9FUNG</name>
<dbReference type="InterPro" id="IPR011009">
    <property type="entry name" value="Kinase-like_dom_sf"/>
</dbReference>
<keyword evidence="4" id="KW-1185">Reference proteome</keyword>
<organism evidence="3 4">
    <name type="scientific">Rhizophlyctis rosea</name>
    <dbReference type="NCBI Taxonomy" id="64517"/>
    <lineage>
        <taxon>Eukaryota</taxon>
        <taxon>Fungi</taxon>
        <taxon>Fungi incertae sedis</taxon>
        <taxon>Chytridiomycota</taxon>
        <taxon>Chytridiomycota incertae sedis</taxon>
        <taxon>Chytridiomycetes</taxon>
        <taxon>Rhizophlyctidales</taxon>
        <taxon>Rhizophlyctidaceae</taxon>
        <taxon>Rhizophlyctis</taxon>
    </lineage>
</organism>
<gene>
    <name evidence="3" type="ORF">HK097_003802</name>
</gene>
<feature type="region of interest" description="Disordered" evidence="1">
    <location>
        <begin position="591"/>
        <end position="709"/>
    </location>
</feature>
<dbReference type="Gene3D" id="1.10.510.10">
    <property type="entry name" value="Transferase(Phosphotransferase) domain 1"/>
    <property type="match status" value="1"/>
</dbReference>
<evidence type="ECO:0000313" key="4">
    <source>
        <dbReference type="Proteomes" id="UP001212841"/>
    </source>
</evidence>
<evidence type="ECO:0000256" key="1">
    <source>
        <dbReference type="SAM" id="MobiDB-lite"/>
    </source>
</evidence>
<dbReference type="SUPFAM" id="SSF56112">
    <property type="entry name" value="Protein kinase-like (PK-like)"/>
    <property type="match status" value="1"/>
</dbReference>
<dbReference type="EMBL" id="JADGJD010001923">
    <property type="protein sequence ID" value="KAJ3036565.1"/>
    <property type="molecule type" value="Genomic_DNA"/>
</dbReference>
<dbReference type="InterPro" id="IPR000719">
    <property type="entry name" value="Prot_kinase_dom"/>
</dbReference>
<feature type="compositionally biased region" description="Polar residues" evidence="1">
    <location>
        <begin position="600"/>
        <end position="633"/>
    </location>
</feature>
<feature type="domain" description="Protein kinase" evidence="2">
    <location>
        <begin position="1"/>
        <end position="301"/>
    </location>
</feature>
<dbReference type="PROSITE" id="PS50011">
    <property type="entry name" value="PROTEIN_KINASE_DOM"/>
    <property type="match status" value="1"/>
</dbReference>
<accession>A0AAD5S3N7</accession>
<dbReference type="AlphaFoldDB" id="A0AAD5S3N7"/>
<feature type="compositionally biased region" description="Low complexity" evidence="1">
    <location>
        <begin position="662"/>
        <end position="709"/>
    </location>
</feature>
<protein>
    <recommendedName>
        <fullName evidence="2">Protein kinase domain-containing protein</fullName>
    </recommendedName>
</protein>
<dbReference type="Proteomes" id="UP001212841">
    <property type="component" value="Unassembled WGS sequence"/>
</dbReference>
<dbReference type="GO" id="GO:0004672">
    <property type="term" value="F:protein kinase activity"/>
    <property type="evidence" value="ECO:0007669"/>
    <property type="project" value="InterPro"/>
</dbReference>
<sequence>SFTATRLPPYTLTTVFRRPLPTANATAGDDGYPLWRATGDAGTVILKFFSSSDRKEANAQRAEFAVLKRLLAGGRGAGAYNVASFFGAKEAPQGFLYHIFEDCTCTFEEFVGTVHKEYQWGQPSHRNRIFQELKGACEDVVSGLIHCHENDVVYGEIRSHSIWGTQTRRGYTWKLGDFYTSHRKGDIIPVESSFITPERALSLRLLRDKTHADHNSNSSTALDAFASEAMDAFALGCWLIEIFTKAPPSFRRLTRSDQIEVLSGPGIVAVPEGVSEMVGRLVMKNERARMSVEGFKDSSFWAPKSPGGALSSTRSINIPSSPSTQDLHSIPAVMSPDKLASSMSGLSLEIQNRVPMKQDSLNLSQMDGTIPYLLGLRDMHIPGLFVLLPNYEMPRTIPTPSSTSLHLICEFDRQQHILPTGYPLSATDIVDAGLASFVLASLKTVCDSAGESGYHFVKQGRGAGAGTVRIGNRDLKQDCEDVCMRLITRGRGAGGEDTLRIAARALMWLKSKFFFLATTCSGSLDLINVGFIVPIGFLEDHDHENHFGGLEYVSCRGGMRWICPQHMQANNVPHRVGSSTALHQQTYQNDFPQQPYGFLGQQQSPRGFSPQRGYSQNGANGGTTSPFATGPPTSSLPPVPVGHEVGGMVGQNQQNGHGGQQMGQQNGYMTTPHQAHHQTQPQQFQQFQPQGYQNGYPNQPQQQQLQQMPQQLPPTIIHQPLPDMLDTASSIGDTVTEYQYGYPNQALVNNQFPASPTTAGGGKTVISSGSSSIGGTTVNLQGYGGNKPLPVRKVIFTGYPGSGKSCLIFRKKVGEFKVHS</sequence>
<feature type="compositionally biased region" description="Polar residues" evidence="1">
    <location>
        <begin position="310"/>
        <end position="327"/>
    </location>
</feature>
<reference evidence="3" key="1">
    <citation type="submission" date="2020-05" db="EMBL/GenBank/DDBJ databases">
        <title>Phylogenomic resolution of chytrid fungi.</title>
        <authorList>
            <person name="Stajich J.E."/>
            <person name="Amses K."/>
            <person name="Simmons R."/>
            <person name="Seto K."/>
            <person name="Myers J."/>
            <person name="Bonds A."/>
            <person name="Quandt C.A."/>
            <person name="Barry K."/>
            <person name="Liu P."/>
            <person name="Grigoriev I."/>
            <person name="Longcore J.E."/>
            <person name="James T.Y."/>
        </authorList>
    </citation>
    <scope>NUCLEOTIDE SEQUENCE</scope>
    <source>
        <strain evidence="3">JEL0318</strain>
    </source>
</reference>
<evidence type="ECO:0000313" key="3">
    <source>
        <dbReference type="EMBL" id="KAJ3036565.1"/>
    </source>
</evidence>
<feature type="non-terminal residue" evidence="3">
    <location>
        <position position="820"/>
    </location>
</feature>
<comment type="caution">
    <text evidence="3">The sequence shown here is derived from an EMBL/GenBank/DDBJ whole genome shotgun (WGS) entry which is preliminary data.</text>
</comment>
<evidence type="ECO:0000259" key="2">
    <source>
        <dbReference type="PROSITE" id="PS50011"/>
    </source>
</evidence>
<feature type="region of interest" description="Disordered" evidence="1">
    <location>
        <begin position="310"/>
        <end position="329"/>
    </location>
</feature>